<dbReference type="GO" id="GO:0003677">
    <property type="term" value="F:DNA binding"/>
    <property type="evidence" value="ECO:0007669"/>
    <property type="project" value="InterPro"/>
</dbReference>
<dbReference type="InterPro" id="IPR007811">
    <property type="entry name" value="RPC4"/>
</dbReference>
<evidence type="ECO:0000256" key="2">
    <source>
        <dbReference type="ARBA" id="ARBA00022478"/>
    </source>
</evidence>
<organism evidence="6 7">
    <name type="scientific">Coemansia biformis</name>
    <dbReference type="NCBI Taxonomy" id="1286918"/>
    <lineage>
        <taxon>Eukaryota</taxon>
        <taxon>Fungi</taxon>
        <taxon>Fungi incertae sedis</taxon>
        <taxon>Zoopagomycota</taxon>
        <taxon>Kickxellomycotina</taxon>
        <taxon>Kickxellomycetes</taxon>
        <taxon>Kickxellales</taxon>
        <taxon>Kickxellaceae</taxon>
        <taxon>Coemansia</taxon>
    </lineage>
</organism>
<comment type="subcellular location">
    <subcellularLocation>
        <location evidence="1">Nucleus</location>
    </subcellularLocation>
</comment>
<dbReference type="GO" id="GO:0042797">
    <property type="term" value="P:tRNA transcription by RNA polymerase III"/>
    <property type="evidence" value="ECO:0007669"/>
    <property type="project" value="TreeGrafter"/>
</dbReference>
<dbReference type="AlphaFoldDB" id="A0A9W7YA43"/>
<evidence type="ECO:0000256" key="3">
    <source>
        <dbReference type="ARBA" id="ARBA00023163"/>
    </source>
</evidence>
<dbReference type="OrthoDB" id="5836119at2759"/>
<dbReference type="PANTHER" id="PTHR13408">
    <property type="entry name" value="DNA-DIRECTED RNA POLYMERASE III"/>
    <property type="match status" value="1"/>
</dbReference>
<keyword evidence="7" id="KW-1185">Reference proteome</keyword>
<evidence type="ECO:0000256" key="5">
    <source>
        <dbReference type="SAM" id="MobiDB-lite"/>
    </source>
</evidence>
<protein>
    <submittedName>
        <fullName evidence="6">DNA-directed RNA polymerase III subunit RPC4</fullName>
    </submittedName>
</protein>
<evidence type="ECO:0000256" key="4">
    <source>
        <dbReference type="ARBA" id="ARBA00023242"/>
    </source>
</evidence>
<feature type="compositionally biased region" description="Low complexity" evidence="5">
    <location>
        <begin position="81"/>
        <end position="91"/>
    </location>
</feature>
<comment type="caution">
    <text evidence="6">The sequence shown here is derived from an EMBL/GenBank/DDBJ whole genome shotgun (WGS) entry which is preliminary data.</text>
</comment>
<keyword evidence="4" id="KW-0539">Nucleus</keyword>
<dbReference type="GO" id="GO:0005666">
    <property type="term" value="C:RNA polymerase III complex"/>
    <property type="evidence" value="ECO:0007669"/>
    <property type="project" value="InterPro"/>
</dbReference>
<keyword evidence="3" id="KW-0804">Transcription</keyword>
<dbReference type="EMBL" id="JANBOI010001055">
    <property type="protein sequence ID" value="KAJ1727564.1"/>
    <property type="molecule type" value="Genomic_DNA"/>
</dbReference>
<accession>A0A9W7YA43</accession>
<feature type="compositionally biased region" description="Low complexity" evidence="5">
    <location>
        <begin position="304"/>
        <end position="317"/>
    </location>
</feature>
<dbReference type="Pfam" id="PF05132">
    <property type="entry name" value="RNA_pol_Rpc4"/>
    <property type="match status" value="1"/>
</dbReference>
<evidence type="ECO:0000256" key="1">
    <source>
        <dbReference type="ARBA" id="ARBA00004123"/>
    </source>
</evidence>
<feature type="region of interest" description="Disordered" evidence="5">
    <location>
        <begin position="1"/>
        <end position="109"/>
    </location>
</feature>
<reference evidence="6" key="1">
    <citation type="submission" date="2022-07" db="EMBL/GenBank/DDBJ databases">
        <title>Phylogenomic reconstructions and comparative analyses of Kickxellomycotina fungi.</title>
        <authorList>
            <person name="Reynolds N.K."/>
            <person name="Stajich J.E."/>
            <person name="Barry K."/>
            <person name="Grigoriev I.V."/>
            <person name="Crous P."/>
            <person name="Smith M.E."/>
        </authorList>
    </citation>
    <scope>NUCLEOTIDE SEQUENCE</scope>
    <source>
        <strain evidence="6">BCRC 34381</strain>
    </source>
</reference>
<dbReference type="PANTHER" id="PTHR13408:SF0">
    <property type="entry name" value="DNA-DIRECTED RNA POLYMERASE III SUBUNIT RPC4"/>
    <property type="match status" value="1"/>
</dbReference>
<evidence type="ECO:0000313" key="7">
    <source>
        <dbReference type="Proteomes" id="UP001143981"/>
    </source>
</evidence>
<feature type="region of interest" description="Disordered" evidence="5">
    <location>
        <begin position="288"/>
        <end position="317"/>
    </location>
</feature>
<name>A0A9W7YA43_9FUNG</name>
<dbReference type="Proteomes" id="UP001143981">
    <property type="component" value="Unassembled WGS sequence"/>
</dbReference>
<keyword evidence="2 6" id="KW-0240">DNA-directed RNA polymerase</keyword>
<sequence>MPDTPEQKPPGAAPRGRSILRGRGGSAGGALPSGRLSSLRDGGSSASTSGGGGQPVARDGAPKMKFVPKIPARRAKREPPDAGGAAAPAAALVEPKREPRPAATAPQRPRRHMELIQRVTGPFAQGPASLAAGAGARGGVGSLHFSVAGAGARAAATAHGAGTGADDADEWAADALEMLDVTDYNERAREGGFDVQTEETALRELAEARWARLDCRAGAALGVGRDGGADEGRLLVLQIPRVPALELDAETRQRAQQRAQLARAGGGAMDVDPPADVKPDIAQLRVAEEAEASGSGTAGGGAVDGLPGAAAPADAADDAGPPLVDGRAGTLVVLRSGAARLLLGGVLFDVSCGADCQFLRGLLAVDQHGGSSTARMLGNVDAQLVCTPDLSGIA</sequence>
<evidence type="ECO:0000313" key="6">
    <source>
        <dbReference type="EMBL" id="KAJ1727564.1"/>
    </source>
</evidence>
<feature type="compositionally biased region" description="Low complexity" evidence="5">
    <location>
        <begin position="29"/>
        <end position="48"/>
    </location>
</feature>
<gene>
    <name evidence="6" type="primary">POLR3D</name>
    <name evidence="6" type="ORF">LPJ61_004507</name>
</gene>
<proteinExistence type="predicted"/>